<sequence>MLHHLEINVANLEEAASFWGWFLPELGYEAYQSWPSGRSWKMGATYIVFVQTESDHLFPVYDRRKTGLNHLAFHAEDAQQVDIMRAKLIERGVPILKYTRDMLDDPNHAVIFTGPDGVLIEYLVAKEQQEAHL</sequence>
<dbReference type="PANTHER" id="PTHR36113">
    <property type="entry name" value="LYASE, PUTATIVE-RELATED-RELATED"/>
    <property type="match status" value="1"/>
</dbReference>
<dbReference type="InterPro" id="IPR029068">
    <property type="entry name" value="Glyas_Bleomycin-R_OHBP_Dase"/>
</dbReference>
<dbReference type="EMBL" id="JBHUIO010000008">
    <property type="protein sequence ID" value="MFD2171003.1"/>
    <property type="molecule type" value="Genomic_DNA"/>
</dbReference>
<protein>
    <submittedName>
        <fullName evidence="3">VOC family protein</fullName>
    </submittedName>
</protein>
<keyword evidence="1" id="KW-0479">Metal-binding</keyword>
<comment type="caution">
    <text evidence="3">The sequence shown here is derived from an EMBL/GenBank/DDBJ whole genome shotgun (WGS) entry which is preliminary data.</text>
</comment>
<dbReference type="Pfam" id="PF00903">
    <property type="entry name" value="Glyoxalase"/>
    <property type="match status" value="1"/>
</dbReference>
<reference evidence="4" key="1">
    <citation type="journal article" date="2019" name="Int. J. Syst. Evol. Microbiol.">
        <title>The Global Catalogue of Microorganisms (GCM) 10K type strain sequencing project: providing services to taxonomists for standard genome sequencing and annotation.</title>
        <authorList>
            <consortium name="The Broad Institute Genomics Platform"/>
            <consortium name="The Broad Institute Genome Sequencing Center for Infectious Disease"/>
            <person name="Wu L."/>
            <person name="Ma J."/>
        </authorList>
    </citation>
    <scope>NUCLEOTIDE SEQUENCE [LARGE SCALE GENOMIC DNA]</scope>
    <source>
        <strain evidence="4">CGMCC 1.13574</strain>
    </source>
</reference>
<dbReference type="InterPro" id="IPR051332">
    <property type="entry name" value="Fosfomycin_Res_Enzymes"/>
</dbReference>
<feature type="domain" description="VOC" evidence="2">
    <location>
        <begin position="1"/>
        <end position="125"/>
    </location>
</feature>
<dbReference type="PROSITE" id="PS51819">
    <property type="entry name" value="VOC"/>
    <property type="match status" value="1"/>
</dbReference>
<dbReference type="Gene3D" id="3.10.180.10">
    <property type="entry name" value="2,3-Dihydroxybiphenyl 1,2-Dioxygenase, domain 1"/>
    <property type="match status" value="1"/>
</dbReference>
<evidence type="ECO:0000313" key="3">
    <source>
        <dbReference type="EMBL" id="MFD2171003.1"/>
    </source>
</evidence>
<dbReference type="InterPro" id="IPR004360">
    <property type="entry name" value="Glyas_Fos-R_dOase_dom"/>
</dbReference>
<dbReference type="InterPro" id="IPR037523">
    <property type="entry name" value="VOC_core"/>
</dbReference>
<organism evidence="3 4">
    <name type="scientific">Tumebacillus lipolyticus</name>
    <dbReference type="NCBI Taxonomy" id="1280370"/>
    <lineage>
        <taxon>Bacteria</taxon>
        <taxon>Bacillati</taxon>
        <taxon>Bacillota</taxon>
        <taxon>Bacilli</taxon>
        <taxon>Bacillales</taxon>
        <taxon>Alicyclobacillaceae</taxon>
        <taxon>Tumebacillus</taxon>
    </lineage>
</organism>
<gene>
    <name evidence="3" type="ORF">ACFSOY_13505</name>
</gene>
<keyword evidence="4" id="KW-1185">Reference proteome</keyword>
<evidence type="ECO:0000256" key="1">
    <source>
        <dbReference type="ARBA" id="ARBA00022723"/>
    </source>
</evidence>
<dbReference type="SUPFAM" id="SSF54593">
    <property type="entry name" value="Glyoxalase/Bleomycin resistance protein/Dihydroxybiphenyl dioxygenase"/>
    <property type="match status" value="1"/>
</dbReference>
<name>A0ABW4ZZ02_9BACL</name>
<evidence type="ECO:0000313" key="4">
    <source>
        <dbReference type="Proteomes" id="UP001597343"/>
    </source>
</evidence>
<dbReference type="PANTHER" id="PTHR36113:SF6">
    <property type="entry name" value="FOSFOMYCIN RESISTANCE PROTEIN FOSX"/>
    <property type="match status" value="1"/>
</dbReference>
<evidence type="ECO:0000259" key="2">
    <source>
        <dbReference type="PROSITE" id="PS51819"/>
    </source>
</evidence>
<proteinExistence type="predicted"/>
<accession>A0ABW4ZZ02</accession>
<dbReference type="RefSeq" id="WP_386047452.1">
    <property type="nucleotide sequence ID" value="NZ_JBHUIO010000008.1"/>
</dbReference>
<dbReference type="Proteomes" id="UP001597343">
    <property type="component" value="Unassembled WGS sequence"/>
</dbReference>